<accession>A0A6V8MWA8</accession>
<keyword evidence="4" id="KW-0808">Transferase</keyword>
<evidence type="ECO:0000256" key="9">
    <source>
        <dbReference type="SAM" id="Coils"/>
    </source>
</evidence>
<keyword evidence="8" id="KW-0902">Two-component regulatory system</keyword>
<evidence type="ECO:0000256" key="1">
    <source>
        <dbReference type="ARBA" id="ARBA00000085"/>
    </source>
</evidence>
<evidence type="ECO:0000256" key="8">
    <source>
        <dbReference type="ARBA" id="ARBA00023012"/>
    </source>
</evidence>
<comment type="caution">
    <text evidence="12">The sequence shown here is derived from an EMBL/GenBank/DDBJ whole genome shotgun (WGS) entry which is preliminary data.</text>
</comment>
<dbReference type="InterPro" id="IPR003594">
    <property type="entry name" value="HATPase_dom"/>
</dbReference>
<feature type="coiled-coil region" evidence="9">
    <location>
        <begin position="343"/>
        <end position="391"/>
    </location>
</feature>
<dbReference type="Gene3D" id="3.30.565.10">
    <property type="entry name" value="Histidine kinase-like ATPase, C-terminal domain"/>
    <property type="match status" value="1"/>
</dbReference>
<sequence length="618" mass="67387">MIDTPQQRRPSIRRQLSILVAACVLPVWLIAAVMARHAYVSNLDQVSRDMLENARAMTMAVDRELANVQASLSALGSSPSFKKGDFVALHHQSREILKNYPGADIIVADCTGQQLVNTYRPLGSKLPKRNNPDTVRRIFEEGKPVVSNLFRGAVTKRPVIAIDVPVVINGAVAYDLSMSFPSLVLSSVLQSQNVFKDWYGTVVDRNGVITARTRNLDEFVGKELTGDLRAALSRSNEGTLLIATAKGGTTFAAFSKSSFSGWTVAVAVPAEVALADLYSWMRWAVGIGVASSLLGILLACWLASRIARDIQSLVQPALAIGSGEEAPAVATASSETSELAEALVQASRLLQRRAAERDQAERQLSLTIDDLRRETAERIRAMEEVRRQEQLLTQQSRQAALGEMVGNIAHQWRQPLNALGLLVQQPLLFHELGQLDREFLEENVAKSMAIVRHMSQTIDDFRNFFRPDKEKLRFKVADEVAKVLSLVDGSLQSLGVSLRVQQQGDPEVDGYPNEFAQVLLNILVNARDAIAERGVAAPAVQVSIAEQAGRAVLTVTDNAGGIPEEILPRIFDPYFTTKGPQAGTGVGLFMSKTIIEKNMGGLLTACNVDGGAQFRIEV</sequence>
<keyword evidence="7" id="KW-0067">ATP-binding</keyword>
<dbReference type="SUPFAM" id="SSF47384">
    <property type="entry name" value="Homodimeric domain of signal transducing histidine kinase"/>
    <property type="match status" value="1"/>
</dbReference>
<dbReference type="CDD" id="cd18774">
    <property type="entry name" value="PDC2_HK_sensor"/>
    <property type="match status" value="1"/>
</dbReference>
<dbReference type="InterPro" id="IPR003661">
    <property type="entry name" value="HisK_dim/P_dom"/>
</dbReference>
<keyword evidence="9" id="KW-0175">Coiled coil</keyword>
<dbReference type="SMART" id="SM00387">
    <property type="entry name" value="HATPase_c"/>
    <property type="match status" value="1"/>
</dbReference>
<dbReference type="InterPro" id="IPR036890">
    <property type="entry name" value="HATPase_C_sf"/>
</dbReference>
<keyword evidence="10" id="KW-0472">Membrane</keyword>
<dbReference type="EMBL" id="BLXY01000003">
    <property type="protein sequence ID" value="GFO64485.1"/>
    <property type="molecule type" value="Genomic_DNA"/>
</dbReference>
<evidence type="ECO:0000256" key="6">
    <source>
        <dbReference type="ARBA" id="ARBA00022777"/>
    </source>
</evidence>
<evidence type="ECO:0000256" key="4">
    <source>
        <dbReference type="ARBA" id="ARBA00022679"/>
    </source>
</evidence>
<dbReference type="AlphaFoldDB" id="A0A6V8MWA8"/>
<dbReference type="InterPro" id="IPR005467">
    <property type="entry name" value="His_kinase_dom"/>
</dbReference>
<keyword evidence="6" id="KW-0418">Kinase</keyword>
<dbReference type="PANTHER" id="PTHR43065:SF10">
    <property type="entry name" value="PEROXIDE STRESS-ACTIVATED HISTIDINE KINASE MAK3"/>
    <property type="match status" value="1"/>
</dbReference>
<comment type="catalytic activity">
    <reaction evidence="1">
        <text>ATP + protein L-histidine = ADP + protein N-phospho-L-histidine.</text>
        <dbReference type="EC" id="2.7.13.3"/>
    </reaction>
</comment>
<evidence type="ECO:0000259" key="11">
    <source>
        <dbReference type="PROSITE" id="PS50109"/>
    </source>
</evidence>
<organism evidence="12 13">
    <name type="scientific">Geomonas paludis</name>
    <dbReference type="NCBI Taxonomy" id="2740185"/>
    <lineage>
        <taxon>Bacteria</taxon>
        <taxon>Pseudomonadati</taxon>
        <taxon>Thermodesulfobacteriota</taxon>
        <taxon>Desulfuromonadia</taxon>
        <taxon>Geobacterales</taxon>
        <taxon>Geobacteraceae</taxon>
        <taxon>Geomonas</taxon>
    </lineage>
</organism>
<dbReference type="GO" id="GO:0005524">
    <property type="term" value="F:ATP binding"/>
    <property type="evidence" value="ECO:0007669"/>
    <property type="project" value="UniProtKB-KW"/>
</dbReference>
<evidence type="ECO:0000256" key="2">
    <source>
        <dbReference type="ARBA" id="ARBA00012438"/>
    </source>
</evidence>
<dbReference type="Gene3D" id="1.10.287.130">
    <property type="match status" value="1"/>
</dbReference>
<feature type="domain" description="Histidine kinase" evidence="11">
    <location>
        <begin position="407"/>
        <end position="618"/>
    </location>
</feature>
<keyword evidence="5" id="KW-0547">Nucleotide-binding</keyword>
<reference evidence="13" key="1">
    <citation type="submission" date="2020-06" db="EMBL/GenBank/DDBJ databases">
        <title>Draft genomic sequecing of Geomonas sp. Red736.</title>
        <authorList>
            <person name="Itoh H."/>
            <person name="Xu Z.X."/>
            <person name="Ushijima N."/>
            <person name="Masuda Y."/>
            <person name="Shiratori Y."/>
            <person name="Senoo K."/>
        </authorList>
    </citation>
    <scope>NUCLEOTIDE SEQUENCE [LARGE SCALE GENOMIC DNA]</scope>
    <source>
        <strain evidence="13">Red736</strain>
    </source>
</reference>
<dbReference type="Pfam" id="PF02518">
    <property type="entry name" value="HATPase_c"/>
    <property type="match status" value="1"/>
</dbReference>
<proteinExistence type="predicted"/>
<dbReference type="EC" id="2.7.13.3" evidence="2"/>
<keyword evidence="10" id="KW-0812">Transmembrane</keyword>
<evidence type="ECO:0000313" key="13">
    <source>
        <dbReference type="Proteomes" id="UP000568888"/>
    </source>
</evidence>
<dbReference type="InterPro" id="IPR036097">
    <property type="entry name" value="HisK_dim/P_sf"/>
</dbReference>
<evidence type="ECO:0000313" key="12">
    <source>
        <dbReference type="EMBL" id="GFO64485.1"/>
    </source>
</evidence>
<dbReference type="RefSeq" id="WP_183347614.1">
    <property type="nucleotide sequence ID" value="NZ_BLXY01000003.1"/>
</dbReference>
<evidence type="ECO:0000256" key="3">
    <source>
        <dbReference type="ARBA" id="ARBA00022553"/>
    </source>
</evidence>
<protein>
    <recommendedName>
        <fullName evidence="2">histidine kinase</fullName>
        <ecNumber evidence="2">2.7.13.3</ecNumber>
    </recommendedName>
</protein>
<dbReference type="PRINTS" id="PR00344">
    <property type="entry name" value="BCTRLSENSOR"/>
</dbReference>
<dbReference type="CDD" id="cd00082">
    <property type="entry name" value="HisKA"/>
    <property type="match status" value="1"/>
</dbReference>
<dbReference type="GO" id="GO:0000155">
    <property type="term" value="F:phosphorelay sensor kinase activity"/>
    <property type="evidence" value="ECO:0007669"/>
    <property type="project" value="InterPro"/>
</dbReference>
<name>A0A6V8MWA8_9BACT</name>
<gene>
    <name evidence="12" type="ORF">GMPD_24040</name>
</gene>
<dbReference type="CDD" id="cd18773">
    <property type="entry name" value="PDC1_HK_sensor"/>
    <property type="match status" value="1"/>
</dbReference>
<evidence type="ECO:0000256" key="5">
    <source>
        <dbReference type="ARBA" id="ARBA00022741"/>
    </source>
</evidence>
<dbReference type="Proteomes" id="UP000568888">
    <property type="component" value="Unassembled WGS sequence"/>
</dbReference>
<evidence type="ECO:0000256" key="7">
    <source>
        <dbReference type="ARBA" id="ARBA00022840"/>
    </source>
</evidence>
<dbReference type="Gene3D" id="3.30.450.20">
    <property type="entry name" value="PAS domain"/>
    <property type="match status" value="2"/>
</dbReference>
<keyword evidence="3" id="KW-0597">Phosphoprotein</keyword>
<evidence type="ECO:0000256" key="10">
    <source>
        <dbReference type="SAM" id="Phobius"/>
    </source>
</evidence>
<keyword evidence="10" id="KW-1133">Transmembrane helix</keyword>
<feature type="transmembrane region" description="Helical" evidence="10">
    <location>
        <begin position="16"/>
        <end position="39"/>
    </location>
</feature>
<dbReference type="PROSITE" id="PS50109">
    <property type="entry name" value="HIS_KIN"/>
    <property type="match status" value="1"/>
</dbReference>
<dbReference type="InterPro" id="IPR004358">
    <property type="entry name" value="Sig_transdc_His_kin-like_C"/>
</dbReference>
<dbReference type="PANTHER" id="PTHR43065">
    <property type="entry name" value="SENSOR HISTIDINE KINASE"/>
    <property type="match status" value="1"/>
</dbReference>
<dbReference type="SUPFAM" id="SSF55874">
    <property type="entry name" value="ATPase domain of HSP90 chaperone/DNA topoisomerase II/histidine kinase"/>
    <property type="match status" value="1"/>
</dbReference>